<dbReference type="GO" id="GO:0046475">
    <property type="term" value="P:glycerophospholipid catabolic process"/>
    <property type="evidence" value="ECO:0007669"/>
    <property type="project" value="TreeGrafter"/>
</dbReference>
<dbReference type="PANTHER" id="PTHR10728">
    <property type="entry name" value="CYTOSOLIC PHOSPHOLIPASE A2"/>
    <property type="match status" value="1"/>
</dbReference>
<evidence type="ECO:0000259" key="3">
    <source>
        <dbReference type="Pfam" id="PF01734"/>
    </source>
</evidence>
<feature type="transmembrane region" description="Helical" evidence="2">
    <location>
        <begin position="412"/>
        <end position="432"/>
    </location>
</feature>
<protein>
    <submittedName>
        <fullName evidence="4">Patatin-like phospholipase family protein</fullName>
    </submittedName>
</protein>
<keyword evidence="1" id="KW-0443">Lipid metabolism</keyword>
<dbReference type="Pfam" id="PF01734">
    <property type="entry name" value="Patatin"/>
    <property type="match status" value="1"/>
</dbReference>
<geneLocation type="plasmid" evidence="4">
    <name>unnamed3</name>
</geneLocation>
<dbReference type="GO" id="GO:0004623">
    <property type="term" value="F:phospholipase A2 activity"/>
    <property type="evidence" value="ECO:0007669"/>
    <property type="project" value="TreeGrafter"/>
</dbReference>
<dbReference type="Gene3D" id="3.40.1090.10">
    <property type="entry name" value="Cytosolic phospholipase A2 catalytic domain"/>
    <property type="match status" value="2"/>
</dbReference>
<feature type="transmembrane region" description="Helical" evidence="2">
    <location>
        <begin position="233"/>
        <end position="255"/>
    </location>
</feature>
<dbReference type="InterPro" id="IPR002641">
    <property type="entry name" value="PNPLA_dom"/>
</dbReference>
<keyword evidence="2" id="KW-0472">Membrane</keyword>
<dbReference type="EMBL" id="CP157963">
    <property type="protein sequence ID" value="XBT97678.1"/>
    <property type="molecule type" value="Genomic_DNA"/>
</dbReference>
<feature type="domain" description="PNPLA" evidence="3">
    <location>
        <begin position="44"/>
        <end position="140"/>
    </location>
</feature>
<feature type="transmembrane region" description="Helical" evidence="2">
    <location>
        <begin position="193"/>
        <end position="212"/>
    </location>
</feature>
<feature type="transmembrane region" description="Helical" evidence="2">
    <location>
        <begin position="275"/>
        <end position="300"/>
    </location>
</feature>
<name>A0AAU7S5R0_9HYPH</name>
<feature type="transmembrane region" description="Helical" evidence="2">
    <location>
        <begin position="452"/>
        <end position="471"/>
    </location>
</feature>
<keyword evidence="4" id="KW-0614">Plasmid</keyword>
<gene>
    <name evidence="4" type="ORF">ABM479_33735</name>
</gene>
<organism evidence="4">
    <name type="scientific">Rhizobium sp. ZPR3</name>
    <dbReference type="NCBI Taxonomy" id="3158967"/>
    <lineage>
        <taxon>Bacteria</taxon>
        <taxon>Pseudomonadati</taxon>
        <taxon>Pseudomonadota</taxon>
        <taxon>Alphaproteobacteria</taxon>
        <taxon>Hyphomicrobiales</taxon>
        <taxon>Rhizobiaceae</taxon>
        <taxon>Rhizobium/Agrobacterium group</taxon>
        <taxon>Rhizobium</taxon>
    </lineage>
</organism>
<proteinExistence type="predicted"/>
<dbReference type="InterPro" id="IPR016035">
    <property type="entry name" value="Acyl_Trfase/lysoPLipase"/>
</dbReference>
<keyword evidence="2" id="KW-0812">Transmembrane</keyword>
<evidence type="ECO:0000313" key="4">
    <source>
        <dbReference type="EMBL" id="XBT97678.1"/>
    </source>
</evidence>
<reference evidence="4" key="1">
    <citation type="submission" date="2024-06" db="EMBL/GenBank/DDBJ databases">
        <authorList>
            <person name="Li T."/>
            <person name="Gao R."/>
        </authorList>
    </citation>
    <scope>NUCLEOTIDE SEQUENCE</scope>
    <source>
        <strain evidence="4">ZPR3</strain>
        <plasmid evidence="4">unnamed3</plasmid>
    </source>
</reference>
<feature type="transmembrane region" description="Helical" evidence="2">
    <location>
        <begin position="321"/>
        <end position="344"/>
    </location>
</feature>
<dbReference type="RefSeq" id="WP_349962877.1">
    <property type="nucleotide sequence ID" value="NZ_CP157963.1"/>
</dbReference>
<accession>A0AAU7S5R0</accession>
<dbReference type="AlphaFoldDB" id="A0AAU7S5R0"/>
<evidence type="ECO:0000256" key="1">
    <source>
        <dbReference type="ARBA" id="ARBA00023098"/>
    </source>
</evidence>
<evidence type="ECO:0000256" key="2">
    <source>
        <dbReference type="SAM" id="Phobius"/>
    </source>
</evidence>
<feature type="transmembrane region" description="Helical" evidence="2">
    <location>
        <begin position="151"/>
        <end position="173"/>
    </location>
</feature>
<dbReference type="SUPFAM" id="SSF52151">
    <property type="entry name" value="FabD/lysophospholipase-like"/>
    <property type="match status" value="1"/>
</dbReference>
<dbReference type="GO" id="GO:0005829">
    <property type="term" value="C:cytosol"/>
    <property type="evidence" value="ECO:0007669"/>
    <property type="project" value="TreeGrafter"/>
</dbReference>
<dbReference type="PANTHER" id="PTHR10728:SF40">
    <property type="entry name" value="PATATIN FAMILY PROTEIN"/>
    <property type="match status" value="1"/>
</dbReference>
<sequence>MTESASHQPRASHAKTIAFADVLSHELGTLRAPDSPTRPIIGAALSGGGIRSAAFSLGLLQALGARDLFRKIDYLSTVSGGGYTGSSLVAAMTRNNGAFPFGDPNTNSALASATDISDNEMVRGLRNRCRYLMPNGAFDLVISLSIIARGLMVNVVFVLFFVLLAAIATLAIYPDISSLPAPDATKMFAGYFRLTKIALPLLGGWLVIWALWRSIMPLGAKSQRRSDPGSLSARFTAIVLVLVAAIAAAELQVLILYKLSSVSTGSSGGGAFDHVWAWLSRTATALMVGTGAFAVFWRWLVGFLRDASKDSTYGAMIKTAIGKAVLFVLAAALPALIYICYLMLTQVQLKQRATPLVACISDLQIFRMIVAFATFLVLLVWWNWNFGPPQNSLCDGGWWRSLGRRDNPKEPIWRVVAVIVSSLAVIGTTTHYADTMIDDYSQYLGHNQVLPLYVLTALFCACLLGLFSANANSLNRLYRDRLDEAFELGRLQRYHGGEHEAVRTGQTLKLSELNRSGSEGGRFRPYPIINTAMNMEGSTIQGHRSADFFMFTPDYVGSRCTGYVATKDYEKPGGEPRIDLATATAISGAAVSSLMGRAGVPILGPTLALLNIRLGYWAHNPRFVAPERQKSRIRDWKIFYLLAEIFGRPSENSNQIYLTDGGHIENTGVYELLKRRCELIIVADAEADPAMSFASLVDVERFARIDLGVRFDLPFQAMADSAIGRKVAVKAGIRPTPACGEWNHGAIGRIFYPDGKVGYILYVKAAMTGDEPSYVLDYERRYPRFPHEPTSDQFFTEEQFEAYRALGFHSLCSMLDNLDGTERAATVLQEILRRLTDPVEPKIHA</sequence>
<feature type="transmembrane region" description="Helical" evidence="2">
    <location>
        <begin position="364"/>
        <end position="382"/>
    </location>
</feature>
<keyword evidence="2" id="KW-1133">Transmembrane helix</keyword>